<keyword evidence="4" id="KW-1185">Reference proteome</keyword>
<reference evidence="3 5" key="1">
    <citation type="submission" date="2018-08" db="EMBL/GenBank/DDBJ databases">
        <title>The first complete genome of Treponema rectale (CHPAT), a commensal spirochete of the bovine rectum.</title>
        <authorList>
            <person name="Staton G.J."/>
            <person name="Clegg S.R."/>
            <person name="Carter S.D."/>
            <person name="Radford A.D."/>
            <person name="Darby A."/>
            <person name="Hall N."/>
            <person name="Birtles R.J."/>
            <person name="Evans N.J."/>
        </authorList>
    </citation>
    <scope>NUCLEOTIDE SEQUENCE [LARGE SCALE GENOMIC DNA]</scope>
    <source>
        <strain evidence="3 5">CHPA</strain>
    </source>
</reference>
<accession>A0A840SGH4</accession>
<keyword evidence="3" id="KW-0808">Transferase</keyword>
<proteinExistence type="predicted"/>
<reference evidence="2 4" key="2">
    <citation type="submission" date="2020-08" db="EMBL/GenBank/DDBJ databases">
        <title>Genomic Encyclopedia of Type Strains, Phase IV (KMG-IV): sequencing the most valuable type-strain genomes for metagenomic binning, comparative biology and taxonomic classification.</title>
        <authorList>
            <person name="Goeker M."/>
        </authorList>
    </citation>
    <scope>NUCLEOTIDE SEQUENCE [LARGE SCALE GENOMIC DNA]</scope>
    <source>
        <strain evidence="2 4">DSM 103679</strain>
    </source>
</reference>
<feature type="domain" description="N-acetyltransferase" evidence="1">
    <location>
        <begin position="146"/>
        <end position="287"/>
    </location>
</feature>
<evidence type="ECO:0000313" key="2">
    <source>
        <dbReference type="EMBL" id="MBB5219016.1"/>
    </source>
</evidence>
<name>A0A840SGH4_9SPIR</name>
<dbReference type="EMBL" id="CP031517">
    <property type="protein sequence ID" value="QOS41072.1"/>
    <property type="molecule type" value="Genomic_DNA"/>
</dbReference>
<sequence>MTTWFYKCAEQCPELFDSAEEFLSEYEKKYCALMERVLQKDSSVYVILKKDGPLGLPQVAGVFSFNRGRSFTSCIPDYNSKIKKLLREFFRTHEVFSIIGESEGVKKIEQILYEYKNLLPAEIREMFLMEYNGSVPAAVELKEQDEKIKRCSGEDAEKLMPLQVNFSCEEVYPFWKKEVNLAAERFALDSTLKKQIVFAVDKNNCLVSRAQTNARTKNYFQIGGVYTLKEYRGRGYACQLVKMIADTAASENKKTVLYVRKENAGALRSYTKAGFNQTAEYRMVYYR</sequence>
<protein>
    <submittedName>
        <fullName evidence="3">GNAT family N-acetyltransferase</fullName>
    </submittedName>
</protein>
<dbReference type="RefSeq" id="WP_184652453.1">
    <property type="nucleotide sequence ID" value="NZ_JACHFR010000002.1"/>
</dbReference>
<evidence type="ECO:0000313" key="5">
    <source>
        <dbReference type="Proteomes" id="UP000593591"/>
    </source>
</evidence>
<dbReference type="AlphaFoldDB" id="A0A840SGH4"/>
<dbReference type="Gene3D" id="3.40.630.30">
    <property type="match status" value="1"/>
</dbReference>
<evidence type="ECO:0000259" key="1">
    <source>
        <dbReference type="PROSITE" id="PS51186"/>
    </source>
</evidence>
<dbReference type="Proteomes" id="UP000593591">
    <property type="component" value="Chromosome"/>
</dbReference>
<gene>
    <name evidence="3" type="ORF">DYE49_11695</name>
    <name evidence="2" type="ORF">HNP77_001385</name>
</gene>
<dbReference type="EMBL" id="JACHFR010000002">
    <property type="protein sequence ID" value="MBB5219016.1"/>
    <property type="molecule type" value="Genomic_DNA"/>
</dbReference>
<dbReference type="InterPro" id="IPR000182">
    <property type="entry name" value="GNAT_dom"/>
</dbReference>
<dbReference type="InterPro" id="IPR013653">
    <property type="entry name" value="GCN5-like_dom"/>
</dbReference>
<organism evidence="2 4">
    <name type="scientific">Treponema rectale</name>
    <dbReference type="NCBI Taxonomy" id="744512"/>
    <lineage>
        <taxon>Bacteria</taxon>
        <taxon>Pseudomonadati</taxon>
        <taxon>Spirochaetota</taxon>
        <taxon>Spirochaetia</taxon>
        <taxon>Spirochaetales</taxon>
        <taxon>Treponemataceae</taxon>
        <taxon>Treponema</taxon>
    </lineage>
</organism>
<dbReference type="KEGG" id="trc:DYE49_11695"/>
<dbReference type="SUPFAM" id="SSF55729">
    <property type="entry name" value="Acyl-CoA N-acyltransferases (Nat)"/>
    <property type="match status" value="1"/>
</dbReference>
<dbReference type="PROSITE" id="PS51186">
    <property type="entry name" value="GNAT"/>
    <property type="match status" value="1"/>
</dbReference>
<dbReference type="Pfam" id="PF08445">
    <property type="entry name" value="FR47"/>
    <property type="match status" value="1"/>
</dbReference>
<dbReference type="InterPro" id="IPR016181">
    <property type="entry name" value="Acyl_CoA_acyltransferase"/>
</dbReference>
<dbReference type="GO" id="GO:0016747">
    <property type="term" value="F:acyltransferase activity, transferring groups other than amino-acyl groups"/>
    <property type="evidence" value="ECO:0007669"/>
    <property type="project" value="InterPro"/>
</dbReference>
<dbReference type="CDD" id="cd04301">
    <property type="entry name" value="NAT_SF"/>
    <property type="match status" value="1"/>
</dbReference>
<evidence type="ECO:0000313" key="4">
    <source>
        <dbReference type="Proteomes" id="UP000578697"/>
    </source>
</evidence>
<evidence type="ECO:0000313" key="3">
    <source>
        <dbReference type="EMBL" id="QOS41072.1"/>
    </source>
</evidence>
<dbReference type="Proteomes" id="UP000578697">
    <property type="component" value="Unassembled WGS sequence"/>
</dbReference>